<dbReference type="Pfam" id="PF13855">
    <property type="entry name" value="LRR_8"/>
    <property type="match status" value="1"/>
</dbReference>
<evidence type="ECO:0000313" key="7">
    <source>
        <dbReference type="Proteomes" id="UP000287651"/>
    </source>
</evidence>
<dbReference type="AlphaFoldDB" id="A0A426X8L4"/>
<protein>
    <recommendedName>
        <fullName evidence="8">Leucine-rich repeat-containing N-terminal plant-type domain-containing protein</fullName>
    </recommendedName>
</protein>
<dbReference type="InterPro" id="IPR032675">
    <property type="entry name" value="LRR_dom_sf"/>
</dbReference>
<dbReference type="EMBL" id="AMZH03024529">
    <property type="protein sequence ID" value="RRT35788.1"/>
    <property type="molecule type" value="Genomic_DNA"/>
</dbReference>
<evidence type="ECO:0008006" key="8">
    <source>
        <dbReference type="Google" id="ProtNLM"/>
    </source>
</evidence>
<feature type="signal peptide" evidence="5">
    <location>
        <begin position="1"/>
        <end position="18"/>
    </location>
</feature>
<dbReference type="Gene3D" id="3.80.10.10">
    <property type="entry name" value="Ribonuclease Inhibitor"/>
    <property type="match status" value="2"/>
</dbReference>
<dbReference type="InterPro" id="IPR003591">
    <property type="entry name" value="Leu-rich_rpt_typical-subtyp"/>
</dbReference>
<dbReference type="SUPFAM" id="SSF52058">
    <property type="entry name" value="L domain-like"/>
    <property type="match status" value="1"/>
</dbReference>
<accession>A0A426X8L4</accession>
<evidence type="ECO:0000256" key="3">
    <source>
        <dbReference type="SAM" id="MobiDB-lite"/>
    </source>
</evidence>
<proteinExistence type="predicted"/>
<keyword evidence="2" id="KW-0677">Repeat</keyword>
<keyword evidence="1" id="KW-0433">Leucine-rich repeat</keyword>
<dbReference type="Pfam" id="PF00560">
    <property type="entry name" value="LRR_1"/>
    <property type="match status" value="1"/>
</dbReference>
<comment type="caution">
    <text evidence="6">The sequence shown here is derived from an EMBL/GenBank/DDBJ whole genome shotgun (WGS) entry which is preliminary data.</text>
</comment>
<evidence type="ECO:0000256" key="1">
    <source>
        <dbReference type="ARBA" id="ARBA00022614"/>
    </source>
</evidence>
<dbReference type="PANTHER" id="PTHR48007">
    <property type="entry name" value="LEUCINE-RICH REPEAT RECEPTOR-LIKE PROTEIN KINASE PXC1"/>
    <property type="match status" value="1"/>
</dbReference>
<feature type="region of interest" description="Disordered" evidence="3">
    <location>
        <begin position="278"/>
        <end position="334"/>
    </location>
</feature>
<dbReference type="InterPro" id="IPR001611">
    <property type="entry name" value="Leu-rich_rpt"/>
</dbReference>
<feature type="compositionally biased region" description="Gly residues" evidence="3">
    <location>
        <begin position="280"/>
        <end position="305"/>
    </location>
</feature>
<feature type="transmembrane region" description="Helical" evidence="4">
    <location>
        <begin position="246"/>
        <end position="270"/>
    </location>
</feature>
<evidence type="ECO:0000256" key="4">
    <source>
        <dbReference type="SAM" id="Phobius"/>
    </source>
</evidence>
<dbReference type="PANTHER" id="PTHR48007:SF84">
    <property type="entry name" value="(WILD MALAYSIAN BANANA) HYPOTHETICAL PROTEIN"/>
    <property type="match status" value="1"/>
</dbReference>
<dbReference type="PRINTS" id="PR00019">
    <property type="entry name" value="LEURICHRPT"/>
</dbReference>
<dbReference type="SMART" id="SM00369">
    <property type="entry name" value="LRR_TYP"/>
    <property type="match status" value="2"/>
</dbReference>
<reference evidence="6 7" key="1">
    <citation type="journal article" date="2014" name="Agronomy (Basel)">
        <title>A Draft Genome Sequence for Ensete ventricosum, the Drought-Tolerant Tree Against Hunger.</title>
        <authorList>
            <person name="Harrison J."/>
            <person name="Moore K.A."/>
            <person name="Paszkiewicz K."/>
            <person name="Jones T."/>
            <person name="Grant M."/>
            <person name="Ambacheew D."/>
            <person name="Muzemil S."/>
            <person name="Studholme D.J."/>
        </authorList>
    </citation>
    <scope>NUCLEOTIDE SEQUENCE [LARGE SCALE GENOMIC DNA]</scope>
</reference>
<dbReference type="Proteomes" id="UP000287651">
    <property type="component" value="Unassembled WGS sequence"/>
</dbReference>
<keyword evidence="4" id="KW-0812">Transmembrane</keyword>
<feature type="chain" id="PRO_5019083502" description="Leucine-rich repeat-containing N-terminal plant-type domain-containing protein" evidence="5">
    <location>
        <begin position="19"/>
        <end position="334"/>
    </location>
</feature>
<keyword evidence="4" id="KW-1133">Transmembrane helix</keyword>
<organism evidence="6 7">
    <name type="scientific">Ensete ventricosum</name>
    <name type="common">Abyssinian banana</name>
    <name type="synonym">Musa ensete</name>
    <dbReference type="NCBI Taxonomy" id="4639"/>
    <lineage>
        <taxon>Eukaryota</taxon>
        <taxon>Viridiplantae</taxon>
        <taxon>Streptophyta</taxon>
        <taxon>Embryophyta</taxon>
        <taxon>Tracheophyta</taxon>
        <taxon>Spermatophyta</taxon>
        <taxon>Magnoliopsida</taxon>
        <taxon>Liliopsida</taxon>
        <taxon>Zingiberales</taxon>
        <taxon>Musaceae</taxon>
        <taxon>Ensete</taxon>
    </lineage>
</organism>
<evidence type="ECO:0000313" key="6">
    <source>
        <dbReference type="EMBL" id="RRT35788.1"/>
    </source>
</evidence>
<gene>
    <name evidence="6" type="ORF">B296_00043356</name>
</gene>
<keyword evidence="4" id="KW-0472">Membrane</keyword>
<name>A0A426X8L4_ENSVE</name>
<evidence type="ECO:0000256" key="5">
    <source>
        <dbReference type="SAM" id="SignalP"/>
    </source>
</evidence>
<evidence type="ECO:0000256" key="2">
    <source>
        <dbReference type="ARBA" id="ARBA00022737"/>
    </source>
</evidence>
<sequence>MCSLVLLLLLLLPPPAACFCGPSDRELILLAFRSVSGFQLPDPAAHGPDCSISLPSRNLSGAVSWMHLRNVSAIRVLDLSGNAIRGSIPGGFWSSPALLHVNLADNTLGGALRFDSGPQAPPLRSLNLSGNQFTSTAGLAALPRLEVLDLSRNSLGFVPPGLDKLRRLRQLDLSHNPMKPEGFTPLVPDTSGVLQPEAVRKLGELASVEGGSLHFVSAATVAHKSSPHHSPVIHHHKSLIKGKARIILLAIVLSIVFGLLLVIAIIYCWVKMMDKRKGRGGGGGGGGSSAAHGVGGEGEVTGNGGAVQRAGNDAGVPEGVSADKEQQEQFQQHS</sequence>
<dbReference type="PROSITE" id="PS51450">
    <property type="entry name" value="LRR"/>
    <property type="match status" value="1"/>
</dbReference>
<dbReference type="InterPro" id="IPR046959">
    <property type="entry name" value="PRK1-6/SRF4-like"/>
</dbReference>
<keyword evidence="5" id="KW-0732">Signal</keyword>